<accession>A0ACB9D3K1</accession>
<name>A0ACB9D3K1_9ASTR</name>
<reference evidence="1 2" key="2">
    <citation type="journal article" date="2022" name="Mol. Ecol. Resour.">
        <title>The genomes of chicory, endive, great burdock and yacon provide insights into Asteraceae paleo-polyploidization history and plant inulin production.</title>
        <authorList>
            <person name="Fan W."/>
            <person name="Wang S."/>
            <person name="Wang H."/>
            <person name="Wang A."/>
            <person name="Jiang F."/>
            <person name="Liu H."/>
            <person name="Zhao H."/>
            <person name="Xu D."/>
            <person name="Zhang Y."/>
        </authorList>
    </citation>
    <scope>NUCLEOTIDE SEQUENCE [LARGE SCALE GENOMIC DNA]</scope>
    <source>
        <strain evidence="2">cv. Yunnan</strain>
        <tissue evidence="1">Leaves</tissue>
    </source>
</reference>
<dbReference type="Proteomes" id="UP001056120">
    <property type="component" value="Linkage Group LG20"/>
</dbReference>
<evidence type="ECO:0000313" key="2">
    <source>
        <dbReference type="Proteomes" id="UP001056120"/>
    </source>
</evidence>
<keyword evidence="2" id="KW-1185">Reference proteome</keyword>
<comment type="caution">
    <text evidence="1">The sequence shown here is derived from an EMBL/GenBank/DDBJ whole genome shotgun (WGS) entry which is preliminary data.</text>
</comment>
<gene>
    <name evidence="1" type="ORF">L1987_58710</name>
</gene>
<sequence length="126" mass="14301">MEAKEKPEGNAHNVITSDIHICDISLPSASHSHAFDWSFIMLSNLIGYWASRGMCVMGHRLTKEKNKKRRGFHIQRHRRPDEPATSDQRDQPVDSDQREQVVDSEQSEQSVESDQREVSPSGGTNT</sequence>
<proteinExistence type="predicted"/>
<dbReference type="EMBL" id="CM042037">
    <property type="protein sequence ID" value="KAI3741043.1"/>
    <property type="molecule type" value="Genomic_DNA"/>
</dbReference>
<organism evidence="1 2">
    <name type="scientific">Smallanthus sonchifolius</name>
    <dbReference type="NCBI Taxonomy" id="185202"/>
    <lineage>
        <taxon>Eukaryota</taxon>
        <taxon>Viridiplantae</taxon>
        <taxon>Streptophyta</taxon>
        <taxon>Embryophyta</taxon>
        <taxon>Tracheophyta</taxon>
        <taxon>Spermatophyta</taxon>
        <taxon>Magnoliopsida</taxon>
        <taxon>eudicotyledons</taxon>
        <taxon>Gunneridae</taxon>
        <taxon>Pentapetalae</taxon>
        <taxon>asterids</taxon>
        <taxon>campanulids</taxon>
        <taxon>Asterales</taxon>
        <taxon>Asteraceae</taxon>
        <taxon>Asteroideae</taxon>
        <taxon>Heliantheae alliance</taxon>
        <taxon>Millerieae</taxon>
        <taxon>Smallanthus</taxon>
    </lineage>
</organism>
<evidence type="ECO:0000313" key="1">
    <source>
        <dbReference type="EMBL" id="KAI3741043.1"/>
    </source>
</evidence>
<protein>
    <submittedName>
        <fullName evidence="1">Uncharacterized protein</fullName>
    </submittedName>
</protein>
<reference evidence="2" key="1">
    <citation type="journal article" date="2022" name="Mol. Ecol. Resour.">
        <title>The genomes of chicory, endive, great burdock and yacon provide insights into Asteraceae palaeo-polyploidization history and plant inulin production.</title>
        <authorList>
            <person name="Fan W."/>
            <person name="Wang S."/>
            <person name="Wang H."/>
            <person name="Wang A."/>
            <person name="Jiang F."/>
            <person name="Liu H."/>
            <person name="Zhao H."/>
            <person name="Xu D."/>
            <person name="Zhang Y."/>
        </authorList>
    </citation>
    <scope>NUCLEOTIDE SEQUENCE [LARGE SCALE GENOMIC DNA]</scope>
    <source>
        <strain evidence="2">cv. Yunnan</strain>
    </source>
</reference>